<evidence type="ECO:0000256" key="4">
    <source>
        <dbReference type="ARBA" id="ARBA00023136"/>
    </source>
</evidence>
<keyword evidence="4 5" id="KW-0472">Membrane</keyword>
<comment type="subcellular location">
    <subcellularLocation>
        <location evidence="1">Membrane</location>
        <topology evidence="1">Multi-pass membrane protein</topology>
    </subcellularLocation>
</comment>
<keyword evidence="2 5" id="KW-0812">Transmembrane</keyword>
<evidence type="ECO:0000256" key="3">
    <source>
        <dbReference type="ARBA" id="ARBA00022989"/>
    </source>
</evidence>
<comment type="caution">
    <text evidence="6">The sequence shown here is derived from an EMBL/GenBank/DDBJ whole genome shotgun (WGS) entry which is preliminary data.</text>
</comment>
<dbReference type="SUPFAM" id="SSF103481">
    <property type="entry name" value="Multidrug resistance efflux transporter EmrE"/>
    <property type="match status" value="1"/>
</dbReference>
<dbReference type="EMBL" id="PKMF04000005">
    <property type="protein sequence ID" value="KAK7860616.1"/>
    <property type="molecule type" value="Genomic_DNA"/>
</dbReference>
<dbReference type="Proteomes" id="UP000237347">
    <property type="component" value="Unassembled WGS sequence"/>
</dbReference>
<feature type="transmembrane region" description="Helical" evidence="5">
    <location>
        <begin position="57"/>
        <end position="77"/>
    </location>
</feature>
<evidence type="ECO:0000256" key="2">
    <source>
        <dbReference type="ARBA" id="ARBA00022692"/>
    </source>
</evidence>
<dbReference type="AlphaFoldDB" id="A0AAW0MD47"/>
<proteinExistence type="predicted"/>
<evidence type="ECO:0000256" key="1">
    <source>
        <dbReference type="ARBA" id="ARBA00004141"/>
    </source>
</evidence>
<dbReference type="GO" id="GO:0016020">
    <property type="term" value="C:membrane"/>
    <property type="evidence" value="ECO:0007669"/>
    <property type="project" value="InterPro"/>
</dbReference>
<keyword evidence="3 5" id="KW-1133">Transmembrane helix</keyword>
<evidence type="ECO:0000256" key="5">
    <source>
        <dbReference type="SAM" id="Phobius"/>
    </source>
</evidence>
<protein>
    <submittedName>
        <fullName evidence="6">Wat1-related protein</fullName>
    </submittedName>
</protein>
<reference evidence="6 7" key="1">
    <citation type="journal article" date="2018" name="Sci. Data">
        <title>The draft genome sequence of cork oak.</title>
        <authorList>
            <person name="Ramos A.M."/>
            <person name="Usie A."/>
            <person name="Barbosa P."/>
            <person name="Barros P.M."/>
            <person name="Capote T."/>
            <person name="Chaves I."/>
            <person name="Simoes F."/>
            <person name="Abreu I."/>
            <person name="Carrasquinho I."/>
            <person name="Faro C."/>
            <person name="Guimaraes J.B."/>
            <person name="Mendonca D."/>
            <person name="Nobrega F."/>
            <person name="Rodrigues L."/>
            <person name="Saibo N.J.M."/>
            <person name="Varela M.C."/>
            <person name="Egas C."/>
            <person name="Matos J."/>
            <person name="Miguel C.M."/>
            <person name="Oliveira M.M."/>
            <person name="Ricardo C.P."/>
            <person name="Goncalves S."/>
        </authorList>
    </citation>
    <scope>NUCLEOTIDE SEQUENCE [LARGE SCALE GENOMIC DNA]</scope>
    <source>
        <strain evidence="7">cv. HL8</strain>
    </source>
</reference>
<accession>A0AAW0MD47</accession>
<dbReference type="InterPro" id="IPR037185">
    <property type="entry name" value="EmrE-like"/>
</dbReference>
<feature type="transmembrane region" description="Helical" evidence="5">
    <location>
        <begin position="28"/>
        <end position="45"/>
    </location>
</feature>
<gene>
    <name evidence="6" type="ORF">CFP56_033163</name>
</gene>
<name>A0AAW0MD47_QUESU</name>
<sequence length="134" mass="15274">MGTIQCTVFTLIVEKNLSAWKLKINMELHLIVLTAVFGGVVRTRVHIWWMKIKGPFYVPIFKPVGIVFATIFGISFFANSLHYGSVMGAIIIGIGYYTVMWGQIREEEEHEDHGVESADFIEKRAPLLQEEMQV</sequence>
<keyword evidence="7" id="KW-1185">Reference proteome</keyword>
<evidence type="ECO:0000313" key="6">
    <source>
        <dbReference type="EMBL" id="KAK7860616.1"/>
    </source>
</evidence>
<feature type="transmembrane region" description="Helical" evidence="5">
    <location>
        <begin position="83"/>
        <end position="101"/>
    </location>
</feature>
<dbReference type="InterPro" id="IPR030184">
    <property type="entry name" value="WAT1-related"/>
</dbReference>
<dbReference type="GO" id="GO:0022857">
    <property type="term" value="F:transmembrane transporter activity"/>
    <property type="evidence" value="ECO:0007669"/>
    <property type="project" value="InterPro"/>
</dbReference>
<organism evidence="6 7">
    <name type="scientific">Quercus suber</name>
    <name type="common">Cork oak</name>
    <dbReference type="NCBI Taxonomy" id="58331"/>
    <lineage>
        <taxon>Eukaryota</taxon>
        <taxon>Viridiplantae</taxon>
        <taxon>Streptophyta</taxon>
        <taxon>Embryophyta</taxon>
        <taxon>Tracheophyta</taxon>
        <taxon>Spermatophyta</taxon>
        <taxon>Magnoliopsida</taxon>
        <taxon>eudicotyledons</taxon>
        <taxon>Gunneridae</taxon>
        <taxon>Pentapetalae</taxon>
        <taxon>rosids</taxon>
        <taxon>fabids</taxon>
        <taxon>Fagales</taxon>
        <taxon>Fagaceae</taxon>
        <taxon>Quercus</taxon>
    </lineage>
</organism>
<dbReference type="PANTHER" id="PTHR31218">
    <property type="entry name" value="WAT1-RELATED PROTEIN"/>
    <property type="match status" value="1"/>
</dbReference>
<evidence type="ECO:0000313" key="7">
    <source>
        <dbReference type="Proteomes" id="UP000237347"/>
    </source>
</evidence>